<organism evidence="3 4">
    <name type="scientific">candidate division TA06 bacterium</name>
    <dbReference type="NCBI Taxonomy" id="2250710"/>
    <lineage>
        <taxon>Bacteria</taxon>
        <taxon>Bacteria division TA06</taxon>
    </lineage>
</organism>
<evidence type="ECO:0000256" key="1">
    <source>
        <dbReference type="ARBA" id="ARBA00023118"/>
    </source>
</evidence>
<gene>
    <name evidence="3" type="primary">cas7i</name>
    <name evidence="3" type="ORF">DRP43_02145</name>
</gene>
<dbReference type="NCBIfam" id="TIGR02585">
    <property type="entry name" value="cas_Cst2_DevR"/>
    <property type="match status" value="1"/>
</dbReference>
<comment type="caution">
    <text evidence="3">The sequence shown here is derived from an EMBL/GenBank/DDBJ whole genome shotgun (WGS) entry which is preliminary data.</text>
</comment>
<dbReference type="InterPro" id="IPR013414">
    <property type="entry name" value="Cas7/Cst2/DevR_sub_I-B/Tneap"/>
</dbReference>
<sequence>MAKFITLDVVFYGSSLNYDWGGGTNYQELKKITKWDGRQYVLVSRYALRYSILHWANKMFPDNWKLAGTDVLTGTGKDEVVRLKSKKEVKKEYKDFLKEDVFGQYPEFDLFGFMIAEGGGNEAALTRVSPVKISHAISLTPTNIDAHTMANLDMKRRAGGSGSNPVTMEEKADFYAYNVTIDVDRIGKYTKNEHGKDEIGDIEVEEEKSKERIVNLVGTILNLKRDIKGRREDLSPWLMIIGLYDNGRYETFVDKIRLDRKTHYKVIRRYKKEGDTETIENDIEEGQIPLFRIDSNEITSKVPIYYRKNFCDYAPKDNGKFEELSKKTDVLDKIRKFIGLKDEKEKTKVDYE</sequence>
<dbReference type="Proteomes" id="UP000271125">
    <property type="component" value="Unassembled WGS sequence"/>
</dbReference>
<comment type="function">
    <text evidence="2">CRISPR (clustered regularly interspaced short palindromic repeat) is an adaptive immune system that provides protection against mobile genetic elements (viruses, transposable elements and conjugative plasmids). CRISPR clusters contain spacers, sequences complementary to antecedent mobile elements, and target invading nucleic acids. CRISPR clusters are transcribed and processed into CRISPR RNA (crRNA).</text>
</comment>
<evidence type="ECO:0000256" key="2">
    <source>
        <dbReference type="ARBA" id="ARBA00025626"/>
    </source>
</evidence>
<dbReference type="AlphaFoldDB" id="A0A660SLT1"/>
<evidence type="ECO:0000313" key="4">
    <source>
        <dbReference type="Proteomes" id="UP000271125"/>
    </source>
</evidence>
<protein>
    <submittedName>
        <fullName evidence="3">Type I-B CRISPR-associated protein Cas7/Cst2/DevR</fullName>
    </submittedName>
</protein>
<dbReference type="InterPro" id="IPR010154">
    <property type="entry name" value="CRISPR-assoc_Cas7/Cst2/DevR"/>
</dbReference>
<accession>A0A660SLT1</accession>
<reference evidence="3 4" key="1">
    <citation type="submission" date="2018-06" db="EMBL/GenBank/DDBJ databases">
        <title>Extensive metabolic versatility and redundancy in microbially diverse, dynamic hydrothermal sediments.</title>
        <authorList>
            <person name="Dombrowski N."/>
            <person name="Teske A."/>
            <person name="Baker B.J."/>
        </authorList>
    </citation>
    <scope>NUCLEOTIDE SEQUENCE [LARGE SCALE GENOMIC DNA]</scope>
    <source>
        <strain evidence="3">B10_G13</strain>
    </source>
</reference>
<dbReference type="EMBL" id="QNBD01000075">
    <property type="protein sequence ID" value="RKX71805.1"/>
    <property type="molecule type" value="Genomic_DNA"/>
</dbReference>
<dbReference type="Pfam" id="PF01905">
    <property type="entry name" value="DevR"/>
    <property type="match status" value="1"/>
</dbReference>
<keyword evidence="1" id="KW-0051">Antiviral defense</keyword>
<dbReference type="NCBIfam" id="TIGR01875">
    <property type="entry name" value="cas_MJ0381"/>
    <property type="match status" value="1"/>
</dbReference>
<name>A0A660SLT1_UNCT6</name>
<proteinExistence type="predicted"/>
<evidence type="ECO:0000313" key="3">
    <source>
        <dbReference type="EMBL" id="RKX71805.1"/>
    </source>
</evidence>
<dbReference type="GO" id="GO:0051607">
    <property type="term" value="P:defense response to virus"/>
    <property type="evidence" value="ECO:0007669"/>
    <property type="project" value="UniProtKB-KW"/>
</dbReference>